<feature type="transmembrane region" description="Helical" evidence="1">
    <location>
        <begin position="21"/>
        <end position="39"/>
    </location>
</feature>
<accession>A0A6P1TU12</accession>
<evidence type="ECO:0000313" key="3">
    <source>
        <dbReference type="Proteomes" id="UP000464314"/>
    </source>
</evidence>
<organism evidence="2 3">
    <name type="scientific">Anaerocolumna sedimenticola</name>
    <dbReference type="NCBI Taxonomy" id="2696063"/>
    <lineage>
        <taxon>Bacteria</taxon>
        <taxon>Bacillati</taxon>
        <taxon>Bacillota</taxon>
        <taxon>Clostridia</taxon>
        <taxon>Lachnospirales</taxon>
        <taxon>Lachnospiraceae</taxon>
        <taxon>Anaerocolumna</taxon>
    </lineage>
</organism>
<reference evidence="2 3" key="1">
    <citation type="submission" date="2020-01" db="EMBL/GenBank/DDBJ databases">
        <title>Genome analysis of Anaerocolumna sp. CBA3638.</title>
        <authorList>
            <person name="Kim J."/>
            <person name="Roh S.W."/>
        </authorList>
    </citation>
    <scope>NUCLEOTIDE SEQUENCE [LARGE SCALE GENOMIC DNA]</scope>
    <source>
        <strain evidence="2 3">CBA3638</strain>
    </source>
</reference>
<dbReference type="InterPro" id="IPR019206">
    <property type="entry name" value="DUF2085_TM"/>
</dbReference>
<keyword evidence="1" id="KW-0812">Transmembrane</keyword>
<evidence type="ECO:0000313" key="2">
    <source>
        <dbReference type="EMBL" id="QHQ63699.1"/>
    </source>
</evidence>
<keyword evidence="3" id="KW-1185">Reference proteome</keyword>
<feature type="transmembrane region" description="Helical" evidence="1">
    <location>
        <begin position="79"/>
        <end position="99"/>
    </location>
</feature>
<gene>
    <name evidence="2" type="ORF">Ana3638_09685</name>
</gene>
<dbReference type="KEGG" id="anr:Ana3638_09685"/>
<protein>
    <submittedName>
        <fullName evidence="2">DUF2085 domain-containing protein</fullName>
    </submittedName>
</protein>
<name>A0A6P1TU12_9FIRM</name>
<evidence type="ECO:0000256" key="1">
    <source>
        <dbReference type="SAM" id="Phobius"/>
    </source>
</evidence>
<dbReference type="EMBL" id="CP048000">
    <property type="protein sequence ID" value="QHQ63699.1"/>
    <property type="molecule type" value="Genomic_DNA"/>
</dbReference>
<sequence length="107" mass="12019">MALGERTGCHQMPERSFFYKGYQMPICARCTGVLIGYLLAVPGYIIFGFHSVFSIFSCICMITDWVIQACKIKSSTNHRRLITGILGGYGIMTLQIGVIKKLIFMLK</sequence>
<keyword evidence="1" id="KW-0472">Membrane</keyword>
<feature type="transmembrane region" description="Helical" evidence="1">
    <location>
        <begin position="45"/>
        <end position="67"/>
    </location>
</feature>
<dbReference type="AlphaFoldDB" id="A0A6P1TU12"/>
<proteinExistence type="predicted"/>
<dbReference type="Pfam" id="PF09858">
    <property type="entry name" value="DUF2085"/>
    <property type="match status" value="1"/>
</dbReference>
<dbReference type="Proteomes" id="UP000464314">
    <property type="component" value="Chromosome"/>
</dbReference>
<keyword evidence="1" id="KW-1133">Transmembrane helix</keyword>